<dbReference type="RefSeq" id="WP_341599189.1">
    <property type="nucleotide sequence ID" value="NZ_JBAKAZ010000419.1"/>
</dbReference>
<feature type="non-terminal residue" evidence="3">
    <location>
        <position position="70"/>
    </location>
</feature>
<feature type="non-terminal residue" evidence="3">
    <location>
        <position position="1"/>
    </location>
</feature>
<dbReference type="Proteomes" id="UP001369082">
    <property type="component" value="Unassembled WGS sequence"/>
</dbReference>
<dbReference type="SUPFAM" id="SSF53720">
    <property type="entry name" value="ALDH-like"/>
    <property type="match status" value="1"/>
</dbReference>
<keyword evidence="1" id="KW-0560">Oxidoreductase</keyword>
<sequence length="70" mass="7880">IALCHHEAGKTNLDCIDEVPEAVDYCRYYGQQAIYNQSFSEAKVSFDNIIQEVSRQGKGVLVCISPRNFP</sequence>
<evidence type="ECO:0000313" key="4">
    <source>
        <dbReference type="Proteomes" id="UP001369082"/>
    </source>
</evidence>
<dbReference type="EMBL" id="JBAKAZ010000419">
    <property type="protein sequence ID" value="MEL0631068.1"/>
    <property type="molecule type" value="Genomic_DNA"/>
</dbReference>
<dbReference type="InterPro" id="IPR015590">
    <property type="entry name" value="Aldehyde_DH_dom"/>
</dbReference>
<gene>
    <name evidence="3" type="ORF">V6256_16005</name>
</gene>
<organism evidence="3 4">
    <name type="scientific">Psychromonas aquatilis</name>
    <dbReference type="NCBI Taxonomy" id="2005072"/>
    <lineage>
        <taxon>Bacteria</taxon>
        <taxon>Pseudomonadati</taxon>
        <taxon>Pseudomonadota</taxon>
        <taxon>Gammaproteobacteria</taxon>
        <taxon>Alteromonadales</taxon>
        <taxon>Psychromonadaceae</taxon>
        <taxon>Psychromonas</taxon>
    </lineage>
</organism>
<reference evidence="3 4" key="1">
    <citation type="submission" date="2024-02" db="EMBL/GenBank/DDBJ databases">
        <title>Bacteria isolated from the canopy kelp, Nereocystis luetkeana.</title>
        <authorList>
            <person name="Pfister C.A."/>
            <person name="Younker I.T."/>
            <person name="Light S.H."/>
        </authorList>
    </citation>
    <scope>NUCLEOTIDE SEQUENCE [LARGE SCALE GENOMIC DNA]</scope>
    <source>
        <strain evidence="3 4">TI.1.05</strain>
    </source>
</reference>
<dbReference type="InterPro" id="IPR016161">
    <property type="entry name" value="Ald_DH/histidinol_DH"/>
</dbReference>
<dbReference type="Gene3D" id="3.40.605.10">
    <property type="entry name" value="Aldehyde Dehydrogenase, Chain A, domain 1"/>
    <property type="match status" value="1"/>
</dbReference>
<dbReference type="InterPro" id="IPR016162">
    <property type="entry name" value="Ald_DH_N"/>
</dbReference>
<keyword evidence="4" id="KW-1185">Reference proteome</keyword>
<name>A0ABU9GUS1_9GAMM</name>
<comment type="caution">
    <text evidence="3">The sequence shown here is derived from an EMBL/GenBank/DDBJ whole genome shotgun (WGS) entry which is preliminary data.</text>
</comment>
<evidence type="ECO:0000256" key="1">
    <source>
        <dbReference type="ARBA" id="ARBA00023002"/>
    </source>
</evidence>
<proteinExistence type="predicted"/>
<accession>A0ABU9GUS1</accession>
<evidence type="ECO:0000313" key="3">
    <source>
        <dbReference type="EMBL" id="MEL0631068.1"/>
    </source>
</evidence>
<evidence type="ECO:0000259" key="2">
    <source>
        <dbReference type="Pfam" id="PF00171"/>
    </source>
</evidence>
<protein>
    <submittedName>
        <fullName evidence="3">Aldehyde dehydrogenase family protein</fullName>
    </submittedName>
</protein>
<dbReference type="Pfam" id="PF00171">
    <property type="entry name" value="Aldedh"/>
    <property type="match status" value="1"/>
</dbReference>
<feature type="domain" description="Aldehyde dehydrogenase" evidence="2">
    <location>
        <begin position="4"/>
        <end position="70"/>
    </location>
</feature>